<sequence>MPLTKKYSQIYNDALIALAAVTQRPANIVNLAGVYAIRVDLEYNRYLLATNTARGLSDEPDTSGSWTVRIFQTNIETVPDALLTEATDSWLVDAFDAALARLESGGNKILADADFGDMGGTATLTSPGDVSAQPAQAPSSAVSLS</sequence>
<name>A0ABU4C5G1_RHOGO</name>
<evidence type="ECO:0000256" key="1">
    <source>
        <dbReference type="SAM" id="MobiDB-lite"/>
    </source>
</evidence>
<gene>
    <name evidence="2" type="ORF">R3Q16_33430</name>
</gene>
<evidence type="ECO:0000313" key="2">
    <source>
        <dbReference type="EMBL" id="MDV6271509.1"/>
    </source>
</evidence>
<protein>
    <submittedName>
        <fullName evidence="2">Uncharacterized protein</fullName>
    </submittedName>
</protein>
<comment type="caution">
    <text evidence="2">The sequence shown here is derived from an EMBL/GenBank/DDBJ whole genome shotgun (WGS) entry which is preliminary data.</text>
</comment>
<accession>A0ABU4C5G1</accession>
<feature type="compositionally biased region" description="Low complexity" evidence="1">
    <location>
        <begin position="130"/>
        <end position="145"/>
    </location>
</feature>
<dbReference type="RefSeq" id="WP_317546000.1">
    <property type="nucleotide sequence ID" value="NZ_JAWLKB010000051.1"/>
</dbReference>
<reference evidence="2 3" key="1">
    <citation type="submission" date="2023-10" db="EMBL/GenBank/DDBJ databases">
        <title>Development of a sustainable strategy for remediation of hydrocarbon-contaminated territories based on the waste exchange concept.</title>
        <authorList>
            <person name="Krivoruchko A."/>
        </authorList>
    </citation>
    <scope>NUCLEOTIDE SEQUENCE [LARGE SCALE GENOMIC DNA]</scope>
    <source>
        <strain evidence="2 3">IEGM 1203</strain>
    </source>
</reference>
<dbReference type="EMBL" id="JAWLKB010000051">
    <property type="protein sequence ID" value="MDV6271509.1"/>
    <property type="molecule type" value="Genomic_DNA"/>
</dbReference>
<keyword evidence="3" id="KW-1185">Reference proteome</keyword>
<proteinExistence type="predicted"/>
<organism evidence="2 3">
    <name type="scientific">Rhodococcus globerulus</name>
    <dbReference type="NCBI Taxonomy" id="33008"/>
    <lineage>
        <taxon>Bacteria</taxon>
        <taxon>Bacillati</taxon>
        <taxon>Actinomycetota</taxon>
        <taxon>Actinomycetes</taxon>
        <taxon>Mycobacteriales</taxon>
        <taxon>Nocardiaceae</taxon>
        <taxon>Rhodococcus</taxon>
    </lineage>
</organism>
<feature type="region of interest" description="Disordered" evidence="1">
    <location>
        <begin position="122"/>
        <end position="145"/>
    </location>
</feature>
<dbReference type="Proteomes" id="UP001185927">
    <property type="component" value="Unassembled WGS sequence"/>
</dbReference>
<evidence type="ECO:0000313" key="3">
    <source>
        <dbReference type="Proteomes" id="UP001185927"/>
    </source>
</evidence>